<dbReference type="InterPro" id="IPR002052">
    <property type="entry name" value="DNA_methylase_N6_adenine_CS"/>
</dbReference>
<keyword evidence="1" id="KW-0680">Restriction system</keyword>
<dbReference type="GO" id="GO:0008168">
    <property type="term" value="F:methyltransferase activity"/>
    <property type="evidence" value="ECO:0007669"/>
    <property type="project" value="UniProtKB-KW"/>
</dbReference>
<evidence type="ECO:0000313" key="6">
    <source>
        <dbReference type="Proteomes" id="UP001501585"/>
    </source>
</evidence>
<evidence type="ECO:0000313" key="5">
    <source>
        <dbReference type="EMBL" id="GAA2009847.1"/>
    </source>
</evidence>
<reference evidence="6" key="1">
    <citation type="journal article" date="2019" name="Int. J. Syst. Evol. Microbiol.">
        <title>The Global Catalogue of Microorganisms (GCM) 10K type strain sequencing project: providing services to taxonomists for standard genome sequencing and annotation.</title>
        <authorList>
            <consortium name="The Broad Institute Genomics Platform"/>
            <consortium name="The Broad Institute Genome Sequencing Center for Infectious Disease"/>
            <person name="Wu L."/>
            <person name="Ma J."/>
        </authorList>
    </citation>
    <scope>NUCLEOTIDE SEQUENCE [LARGE SCALE GENOMIC DNA]</scope>
    <source>
        <strain evidence="6">JCM 15313</strain>
    </source>
</reference>
<dbReference type="PROSITE" id="PS00092">
    <property type="entry name" value="N6_MTASE"/>
    <property type="match status" value="1"/>
</dbReference>
<name>A0ABP5EYL5_9ACTN</name>
<dbReference type="SUPFAM" id="SSF116734">
    <property type="entry name" value="DNA methylase specificity domain"/>
    <property type="match status" value="1"/>
</dbReference>
<evidence type="ECO:0000256" key="1">
    <source>
        <dbReference type="ARBA" id="ARBA00022747"/>
    </source>
</evidence>
<comment type="caution">
    <text evidence="5">The sequence shown here is derived from an EMBL/GenBank/DDBJ whole genome shotgun (WGS) entry which is preliminary data.</text>
</comment>
<evidence type="ECO:0000256" key="3">
    <source>
        <dbReference type="SAM" id="MobiDB-lite"/>
    </source>
</evidence>
<dbReference type="Gene3D" id="3.40.50.150">
    <property type="entry name" value="Vaccinia Virus protein VP39"/>
    <property type="match status" value="1"/>
</dbReference>
<dbReference type="EMBL" id="BAAAPC010000020">
    <property type="protein sequence ID" value="GAA2009847.1"/>
    <property type="molecule type" value="Genomic_DNA"/>
</dbReference>
<protein>
    <submittedName>
        <fullName evidence="5">N-6 DNA methylase</fullName>
    </submittedName>
</protein>
<gene>
    <name evidence="5" type="ORF">GCM10009799_42350</name>
</gene>
<dbReference type="Gene3D" id="3.90.220.20">
    <property type="entry name" value="DNA methylase specificity domains"/>
    <property type="match status" value="1"/>
</dbReference>
<dbReference type="InterPro" id="IPR044946">
    <property type="entry name" value="Restrct_endonuc_typeI_TRD_sf"/>
</dbReference>
<keyword evidence="5" id="KW-0808">Transferase</keyword>
<dbReference type="InterPro" id="IPR052916">
    <property type="entry name" value="Type-I_RE_MTase_Subunit"/>
</dbReference>
<proteinExistence type="predicted"/>
<keyword evidence="6" id="KW-1185">Reference proteome</keyword>
<evidence type="ECO:0000259" key="4">
    <source>
        <dbReference type="Pfam" id="PF02384"/>
    </source>
</evidence>
<dbReference type="GO" id="GO:0032259">
    <property type="term" value="P:methylation"/>
    <property type="evidence" value="ECO:0007669"/>
    <property type="project" value="UniProtKB-KW"/>
</dbReference>
<dbReference type="InterPro" id="IPR029063">
    <property type="entry name" value="SAM-dependent_MTases_sf"/>
</dbReference>
<keyword evidence="5" id="KW-0489">Methyltransferase</keyword>
<dbReference type="Proteomes" id="UP001501585">
    <property type="component" value="Unassembled WGS sequence"/>
</dbReference>
<dbReference type="Gene3D" id="1.10.10.10">
    <property type="entry name" value="Winged helix-like DNA-binding domain superfamily/Winged helix DNA-binding domain"/>
    <property type="match status" value="1"/>
</dbReference>
<dbReference type="PRINTS" id="PR00507">
    <property type="entry name" value="N12N6MTFRASE"/>
</dbReference>
<feature type="domain" description="DNA methylase adenine-specific" evidence="4">
    <location>
        <begin position="174"/>
        <end position="403"/>
    </location>
</feature>
<dbReference type="InterPro" id="IPR036388">
    <property type="entry name" value="WH-like_DNA-bd_sf"/>
</dbReference>
<evidence type="ECO:0000256" key="2">
    <source>
        <dbReference type="ARBA" id="ARBA00023125"/>
    </source>
</evidence>
<dbReference type="PANTHER" id="PTHR42998:SF1">
    <property type="entry name" value="TYPE I RESTRICTION ENZYME HINDI METHYLASE SUBUNIT"/>
    <property type="match status" value="1"/>
</dbReference>
<feature type="region of interest" description="Disordered" evidence="3">
    <location>
        <begin position="517"/>
        <end position="571"/>
    </location>
</feature>
<dbReference type="SUPFAM" id="SSF53335">
    <property type="entry name" value="S-adenosyl-L-methionine-dependent methyltransferases"/>
    <property type="match status" value="1"/>
</dbReference>
<sequence length="715" mass="77289">MSQQASTLVTAADIGRLAGVTRATVSNWRRRHADFPAPAGGTDSRPMYDLGAVREWLAERGQLPEESPRDRLGIVLHSMGSGKSLTTAFLSLLAAGKLDRKRLITLTERPDAELLRWSESATEDVADDLPGVSTGAVHSEYQAEPLRALLQVVASEGPEAATEVLAERLLEQTGATSAYSTPIPLAVLMADLMRDGSDTYPATVLDPASGNGSLLIAASRAGATKLFGQDLHKVQAAQSVVRLRLTSSDAEITVRQGDSLRADAFPELTADAVLCNPPYGVRDWGHDELAYDERWAYGVPPKGEPELAWLQHCLSHLVPGGQAVLLMPPAVAERAGARRIRSQLVRDGALRAVIALPQGSAVPLHVGLHLWVLQRPGGHGPSSETVLFVDATTKTATTSGEGVDLENLRDTVLSAWQQYSTDPDGFEGTPGTAQALPLIDLMDGVVDLTPARHVRAVTSVTSPAQCAQDVHDSRARLRQRADELFRLIKVDGWYPAGEHPREWRTATVADLLRGGALEMPTSTSTHSRRTRAGHSDHRPQRKRQGLPVLTVDDVTHDRSPSGSESSFGDGVALPQLEKGDVLLPEIVRSGTRQVARVVRSDEVRALLGPQMLLFRPDQTRLDPWFLAGFLSTEQNVNAATTGTSIVRIDPRRLRVPLLPLAEQQRYGAAFRYLHAVRSATRRAAEAAEETTLMISTGLTTGAVLPPDREMPKNLP</sequence>
<organism evidence="5 6">
    <name type="scientific">Nocardiopsis rhodophaea</name>
    <dbReference type="NCBI Taxonomy" id="280238"/>
    <lineage>
        <taxon>Bacteria</taxon>
        <taxon>Bacillati</taxon>
        <taxon>Actinomycetota</taxon>
        <taxon>Actinomycetes</taxon>
        <taxon>Streptosporangiales</taxon>
        <taxon>Nocardiopsidaceae</taxon>
        <taxon>Nocardiopsis</taxon>
    </lineage>
</organism>
<accession>A0ABP5EYL5</accession>
<dbReference type="PANTHER" id="PTHR42998">
    <property type="entry name" value="TYPE I RESTRICTION ENZYME HINDVIIP M PROTEIN-RELATED"/>
    <property type="match status" value="1"/>
</dbReference>
<dbReference type="Pfam" id="PF02384">
    <property type="entry name" value="N6_Mtase"/>
    <property type="match status" value="1"/>
</dbReference>
<keyword evidence="2" id="KW-0238">DNA-binding</keyword>
<dbReference type="InterPro" id="IPR003356">
    <property type="entry name" value="DNA_methylase_A-5"/>
</dbReference>
<dbReference type="CDD" id="cd02440">
    <property type="entry name" value="AdoMet_MTases"/>
    <property type="match status" value="1"/>
</dbReference>